<comment type="similarity">
    <text evidence="1">Belongs to the multicopper oxidase family.</text>
</comment>
<sequence>GLSFHWHGLSMRGANEMDGAVGITNDPIPVNGSFIYDFRVEDGQSGTFWYHSHNHLQRAEGLYGGLIVHKPKPWWESRDEAAEHLVMLGDWYHRTAGEALKFFSHPGAFGNEAVPDSILVNGHGAYNCSDAVAARP</sequence>
<proteinExistence type="inferred from homology"/>
<dbReference type="PANTHER" id="PTHR11709:SF511">
    <property type="entry name" value="LACCASE"/>
    <property type="match status" value="1"/>
</dbReference>
<accession>Q4PRL6</accession>
<evidence type="ECO:0000256" key="2">
    <source>
        <dbReference type="ARBA" id="ARBA00023008"/>
    </source>
</evidence>
<dbReference type="EMBL" id="DQ060099">
    <property type="protein sequence ID" value="AAY60099.1"/>
    <property type="molecule type" value="Genomic_DNA"/>
</dbReference>
<dbReference type="GO" id="GO:0016491">
    <property type="term" value="F:oxidoreductase activity"/>
    <property type="evidence" value="ECO:0007669"/>
    <property type="project" value="TreeGrafter"/>
</dbReference>
<feature type="non-terminal residue" evidence="5">
    <location>
        <position position="136"/>
    </location>
</feature>
<dbReference type="InterPro" id="IPR011707">
    <property type="entry name" value="Cu-oxidase-like_N"/>
</dbReference>
<evidence type="ECO:0000256" key="1">
    <source>
        <dbReference type="ARBA" id="ARBA00010609"/>
    </source>
</evidence>
<name>Q4PRL6_9PEZI</name>
<organism evidence="5">
    <name type="scientific">Neohortaea acidophila</name>
    <dbReference type="NCBI Taxonomy" id="245834"/>
    <lineage>
        <taxon>Eukaryota</taxon>
        <taxon>Fungi</taxon>
        <taxon>Dikarya</taxon>
        <taxon>Ascomycota</taxon>
        <taxon>Pezizomycotina</taxon>
        <taxon>Dothideomycetes</taxon>
        <taxon>Dothideomycetidae</taxon>
        <taxon>Mycosphaerellales</taxon>
        <taxon>Teratosphaeriaceae</taxon>
        <taxon>Neohortaea</taxon>
    </lineage>
</organism>
<keyword evidence="2" id="KW-0186">Copper</keyword>
<evidence type="ECO:0000313" key="5">
    <source>
        <dbReference type="EMBL" id="AAY60099.1"/>
    </source>
</evidence>
<dbReference type="SUPFAM" id="SSF49503">
    <property type="entry name" value="Cupredoxins"/>
    <property type="match status" value="2"/>
</dbReference>
<dbReference type="InterPro" id="IPR045087">
    <property type="entry name" value="Cu-oxidase_fam"/>
</dbReference>
<dbReference type="CDD" id="cd04206">
    <property type="entry name" value="CuRO_1_LCC_like"/>
    <property type="match status" value="1"/>
</dbReference>
<reference evidence="5" key="1">
    <citation type="submission" date="2005-05" db="EMBL/GenBank/DDBJ databases">
        <title>Molecular analysis of four laccase genes in Hortaea acidophila.</title>
        <authorList>
            <person name="Tetsch L."/>
            <person name="Hoelker U."/>
        </authorList>
    </citation>
    <scope>NUCLEOTIDE SEQUENCE</scope>
</reference>
<gene>
    <name evidence="5" type="primary">lacc4</name>
</gene>
<dbReference type="Pfam" id="PF00394">
    <property type="entry name" value="Cu-oxidase"/>
    <property type="match status" value="1"/>
</dbReference>
<dbReference type="GO" id="GO:0005507">
    <property type="term" value="F:copper ion binding"/>
    <property type="evidence" value="ECO:0007669"/>
    <property type="project" value="InterPro"/>
</dbReference>
<dbReference type="InterPro" id="IPR008972">
    <property type="entry name" value="Cupredoxin"/>
</dbReference>
<dbReference type="InterPro" id="IPR001117">
    <property type="entry name" value="Cu-oxidase_2nd"/>
</dbReference>
<feature type="domain" description="Plastocyanin-like" evidence="3">
    <location>
        <begin position="83"/>
        <end position="131"/>
    </location>
</feature>
<dbReference type="Pfam" id="PF07732">
    <property type="entry name" value="Cu-oxidase_3"/>
    <property type="match status" value="1"/>
</dbReference>
<dbReference type="AlphaFoldDB" id="Q4PRL6"/>
<feature type="non-terminal residue" evidence="5">
    <location>
        <position position="1"/>
    </location>
</feature>
<protein>
    <submittedName>
        <fullName evidence="5">Laccase IV</fullName>
    </submittedName>
</protein>
<evidence type="ECO:0000259" key="4">
    <source>
        <dbReference type="Pfam" id="PF07732"/>
    </source>
</evidence>
<dbReference type="Gene3D" id="2.60.40.420">
    <property type="entry name" value="Cupredoxins - blue copper proteins"/>
    <property type="match status" value="2"/>
</dbReference>
<evidence type="ECO:0000259" key="3">
    <source>
        <dbReference type="Pfam" id="PF00394"/>
    </source>
</evidence>
<feature type="domain" description="Plastocyanin-like" evidence="4">
    <location>
        <begin position="2"/>
        <end position="72"/>
    </location>
</feature>
<dbReference type="PANTHER" id="PTHR11709">
    <property type="entry name" value="MULTI-COPPER OXIDASE"/>
    <property type="match status" value="1"/>
</dbReference>